<dbReference type="eggNOG" id="ENOG502R93H">
    <property type="taxonomic scope" value="Eukaryota"/>
</dbReference>
<dbReference type="AlphaFoldDB" id="B6II64"/>
<reference evidence="1 2" key="2">
    <citation type="journal article" date="2011" name="PLoS Genet.">
        <title>Caenorhabditis briggsae recombinant inbred line genotypes reveal inter-strain incompatibility and the evolution of recombination.</title>
        <authorList>
            <person name="Ross J.A."/>
            <person name="Koboldt D.C."/>
            <person name="Staisch J.E."/>
            <person name="Chamberlin H.M."/>
            <person name="Gupta B.P."/>
            <person name="Miller R.D."/>
            <person name="Baird S.E."/>
            <person name="Haag E.S."/>
        </authorList>
    </citation>
    <scope>NUCLEOTIDE SEQUENCE [LARGE SCALE GENOMIC DNA]</scope>
    <source>
        <strain evidence="1 2">AF16</strain>
    </source>
</reference>
<protein>
    <submittedName>
        <fullName evidence="1">Protein CBG26864</fullName>
    </submittedName>
</protein>
<evidence type="ECO:0000313" key="1">
    <source>
        <dbReference type="EMBL" id="CAR99594.1"/>
    </source>
</evidence>
<accession>B6II64</accession>
<keyword evidence="2" id="KW-1185">Reference proteome</keyword>
<dbReference type="KEGG" id="cbr:CBG_26864"/>
<gene>
    <name evidence="1" type="ORF">CBG26864</name>
    <name evidence="1" type="ORF">CBG_26864</name>
</gene>
<evidence type="ECO:0000313" key="2">
    <source>
        <dbReference type="Proteomes" id="UP000008549"/>
    </source>
</evidence>
<name>B6II64_CAEBR</name>
<sequence length="89" mass="9952">MSLLPLNTLSEAGCLFIEARLLGGPGNIVSQIGLTVDAPNTSIAVFYFKDLLIGVHFGLLFGPRNPSFWDFLLDFFPYFFLYQMSNLVE</sequence>
<dbReference type="Proteomes" id="UP000008549">
    <property type="component" value="Unassembled WGS sequence"/>
</dbReference>
<organism evidence="1 2">
    <name type="scientific">Caenorhabditis briggsae</name>
    <dbReference type="NCBI Taxonomy" id="6238"/>
    <lineage>
        <taxon>Eukaryota</taxon>
        <taxon>Metazoa</taxon>
        <taxon>Ecdysozoa</taxon>
        <taxon>Nematoda</taxon>
        <taxon>Chromadorea</taxon>
        <taxon>Rhabditida</taxon>
        <taxon>Rhabditina</taxon>
        <taxon>Rhabditomorpha</taxon>
        <taxon>Rhabditoidea</taxon>
        <taxon>Rhabditidae</taxon>
        <taxon>Peloderinae</taxon>
        <taxon>Caenorhabditis</taxon>
    </lineage>
</organism>
<reference evidence="1 2" key="1">
    <citation type="journal article" date="2003" name="PLoS Biol.">
        <title>The genome sequence of Caenorhabditis briggsae: a platform for comparative genomics.</title>
        <authorList>
            <person name="Stein L.D."/>
            <person name="Bao Z."/>
            <person name="Blasiar D."/>
            <person name="Blumenthal T."/>
            <person name="Brent M.R."/>
            <person name="Chen N."/>
            <person name="Chinwalla A."/>
            <person name="Clarke L."/>
            <person name="Clee C."/>
            <person name="Coghlan A."/>
            <person name="Coulson A."/>
            <person name="D'Eustachio P."/>
            <person name="Fitch D.H."/>
            <person name="Fulton L.A."/>
            <person name="Fulton R.E."/>
            <person name="Griffiths-Jones S."/>
            <person name="Harris T.W."/>
            <person name="Hillier L.W."/>
            <person name="Kamath R."/>
            <person name="Kuwabara P.E."/>
            <person name="Mardis E.R."/>
            <person name="Marra M.A."/>
            <person name="Miner T.L."/>
            <person name="Minx P."/>
            <person name="Mullikin J.C."/>
            <person name="Plumb R.W."/>
            <person name="Rogers J."/>
            <person name="Schein J.E."/>
            <person name="Sohrmann M."/>
            <person name="Spieth J."/>
            <person name="Stajich J.E."/>
            <person name="Wei C."/>
            <person name="Willey D."/>
            <person name="Wilson R.K."/>
            <person name="Durbin R."/>
            <person name="Waterston R.H."/>
        </authorList>
    </citation>
    <scope>NUCLEOTIDE SEQUENCE [LARGE SCALE GENOMIC DNA]</scope>
    <source>
        <strain evidence="1 2">AF16</strain>
    </source>
</reference>
<dbReference type="EMBL" id="HE600908">
    <property type="protein sequence ID" value="CAR99594.1"/>
    <property type="molecule type" value="Genomic_DNA"/>
</dbReference>
<proteinExistence type="predicted"/>
<dbReference type="CTD" id="68918328"/>
<dbReference type="GeneID" id="68918328"/>
<dbReference type="RefSeq" id="XP_045099157.1">
    <property type="nucleotide sequence ID" value="XM_045236488.1"/>
</dbReference>
<dbReference type="InParanoid" id="B6II64"/>
<dbReference type="HOGENOM" id="CLU_2456802_0_0_1"/>